<dbReference type="PANTHER" id="PTHR32278:SF135">
    <property type="entry name" value="F-BOX PROTEIN PP2-B12"/>
    <property type="match status" value="1"/>
</dbReference>
<sequence length="298" mass="33556">MEMRNLPEECISHIISLTSPKDACRLSLVSPLFRSASDSDAVWENFLPNDYREIVSRRSGLDPILEDSMPKKALFFYLCDNPIIIDNGTMSFSMEKQSGKKCFMIGARGLGIIWGDTPEYWTWKSVPISRFPEVAELEFVCWLEINGRIEANLLSPETTYGAYFVYKFAAAEEEEAIAEAEAEAVAEAEAEAAEEWGNLMPVQFFREFGFYQEPVQMRVNFQGQENGGMRSVFLVPLRNISPLARERGDGWMEVEMGEFFNERGDDGSVLCGLKAVDDFNSKSGLIVEGIEIRPKAGT</sequence>
<dbReference type="InterPro" id="IPR025886">
    <property type="entry name" value="PP2-like"/>
</dbReference>
<proteinExistence type="predicted"/>
<dbReference type="SUPFAM" id="SSF81383">
    <property type="entry name" value="F-box domain"/>
    <property type="match status" value="1"/>
</dbReference>
<protein>
    <submittedName>
        <fullName evidence="2">Phloem protein 2-11</fullName>
    </submittedName>
</protein>
<dbReference type="InterPro" id="IPR036047">
    <property type="entry name" value="F-box-like_dom_sf"/>
</dbReference>
<evidence type="ECO:0000259" key="1">
    <source>
        <dbReference type="PROSITE" id="PS50181"/>
    </source>
</evidence>
<name>A0A2Z3EP07_BOENI</name>
<dbReference type="InterPro" id="IPR001810">
    <property type="entry name" value="F-box_dom"/>
</dbReference>
<dbReference type="Pfam" id="PF14299">
    <property type="entry name" value="PP2"/>
    <property type="match status" value="1"/>
</dbReference>
<dbReference type="PROSITE" id="PS50181">
    <property type="entry name" value="FBOX"/>
    <property type="match status" value="1"/>
</dbReference>
<dbReference type="Gene3D" id="1.20.1280.50">
    <property type="match status" value="1"/>
</dbReference>
<dbReference type="EMBL" id="MF362969">
    <property type="protein sequence ID" value="AWL54296.1"/>
    <property type="molecule type" value="Genomic_DNA"/>
</dbReference>
<dbReference type="AlphaFoldDB" id="A0A2Z3EP07"/>
<organism evidence="2">
    <name type="scientific">Boehmeria nivea</name>
    <name type="common">Chinese grass</name>
    <name type="synonym">Urtica nivea</name>
    <dbReference type="NCBI Taxonomy" id="83906"/>
    <lineage>
        <taxon>Eukaryota</taxon>
        <taxon>Viridiplantae</taxon>
        <taxon>Streptophyta</taxon>
        <taxon>Embryophyta</taxon>
        <taxon>Tracheophyta</taxon>
        <taxon>Spermatophyta</taxon>
        <taxon>Magnoliopsida</taxon>
        <taxon>eudicotyledons</taxon>
        <taxon>Gunneridae</taxon>
        <taxon>Pentapetalae</taxon>
        <taxon>rosids</taxon>
        <taxon>fabids</taxon>
        <taxon>Rosales</taxon>
        <taxon>Urticaceae</taxon>
        <taxon>Boehmeria</taxon>
    </lineage>
</organism>
<dbReference type="SMART" id="SM00256">
    <property type="entry name" value="FBOX"/>
    <property type="match status" value="1"/>
</dbReference>
<dbReference type="PANTHER" id="PTHR32278">
    <property type="entry name" value="F-BOX DOMAIN-CONTAINING PROTEIN"/>
    <property type="match status" value="1"/>
</dbReference>
<gene>
    <name evidence="2" type="primary">PP2-11</name>
</gene>
<reference evidence="2" key="1">
    <citation type="submission" date="2017-06" db="EMBL/GenBank/DDBJ databases">
        <title>Cloning and expression analysis of the phloem protein 2 (PP2) genes from ramie (Boehmeria nivea L. Gaud).</title>
        <authorList>
            <person name="Guo P."/>
        </authorList>
    </citation>
    <scope>NUCLEOTIDE SEQUENCE</scope>
</reference>
<dbReference type="Pfam" id="PF00646">
    <property type="entry name" value="F-box"/>
    <property type="match status" value="1"/>
</dbReference>
<accession>A0A2Z3EP07</accession>
<evidence type="ECO:0000313" key="2">
    <source>
        <dbReference type="EMBL" id="AWL54296.1"/>
    </source>
</evidence>
<feature type="domain" description="F-box" evidence="1">
    <location>
        <begin position="1"/>
        <end position="46"/>
    </location>
</feature>
<dbReference type="CDD" id="cd22162">
    <property type="entry name" value="F-box_AtSKIP3-like"/>
    <property type="match status" value="1"/>
</dbReference>